<proteinExistence type="predicted"/>
<feature type="compositionally biased region" description="Acidic residues" evidence="1">
    <location>
        <begin position="279"/>
        <end position="290"/>
    </location>
</feature>
<reference evidence="2 3" key="1">
    <citation type="journal article" date="2015" name="Genome Biol. Evol.">
        <title>Comparative Genomics of a Bacterivorous Green Alga Reveals Evolutionary Causalities and Consequences of Phago-Mixotrophic Mode of Nutrition.</title>
        <authorList>
            <person name="Burns J.A."/>
            <person name="Paasch A."/>
            <person name="Narechania A."/>
            <person name="Kim E."/>
        </authorList>
    </citation>
    <scope>NUCLEOTIDE SEQUENCE [LARGE SCALE GENOMIC DNA]</scope>
    <source>
        <strain evidence="2 3">PLY_AMNH</strain>
    </source>
</reference>
<dbReference type="EMBL" id="LGRX02021293">
    <property type="protein sequence ID" value="KAK3256842.1"/>
    <property type="molecule type" value="Genomic_DNA"/>
</dbReference>
<comment type="caution">
    <text evidence="2">The sequence shown here is derived from an EMBL/GenBank/DDBJ whole genome shotgun (WGS) entry which is preliminary data.</text>
</comment>
<feature type="compositionally biased region" description="Low complexity" evidence="1">
    <location>
        <begin position="204"/>
        <end position="218"/>
    </location>
</feature>
<feature type="compositionally biased region" description="Basic residues" evidence="1">
    <location>
        <begin position="51"/>
        <end position="65"/>
    </location>
</feature>
<dbReference type="AlphaFoldDB" id="A0AAE0FBU5"/>
<organism evidence="2 3">
    <name type="scientific">Cymbomonas tetramitiformis</name>
    <dbReference type="NCBI Taxonomy" id="36881"/>
    <lineage>
        <taxon>Eukaryota</taxon>
        <taxon>Viridiplantae</taxon>
        <taxon>Chlorophyta</taxon>
        <taxon>Pyramimonadophyceae</taxon>
        <taxon>Pyramimonadales</taxon>
        <taxon>Pyramimonadaceae</taxon>
        <taxon>Cymbomonas</taxon>
    </lineage>
</organism>
<feature type="region of interest" description="Disordered" evidence="1">
    <location>
        <begin position="115"/>
        <end position="146"/>
    </location>
</feature>
<evidence type="ECO:0000313" key="2">
    <source>
        <dbReference type="EMBL" id="KAK3256842.1"/>
    </source>
</evidence>
<evidence type="ECO:0000313" key="3">
    <source>
        <dbReference type="Proteomes" id="UP001190700"/>
    </source>
</evidence>
<dbReference type="Proteomes" id="UP001190700">
    <property type="component" value="Unassembled WGS sequence"/>
</dbReference>
<feature type="region of interest" description="Disordered" evidence="1">
    <location>
        <begin position="253"/>
        <end position="304"/>
    </location>
</feature>
<feature type="region of interest" description="Disordered" evidence="1">
    <location>
        <begin position="51"/>
        <end position="78"/>
    </location>
</feature>
<feature type="region of interest" description="Disordered" evidence="1">
    <location>
        <begin position="159"/>
        <end position="182"/>
    </location>
</feature>
<evidence type="ECO:0000256" key="1">
    <source>
        <dbReference type="SAM" id="MobiDB-lite"/>
    </source>
</evidence>
<sequence>MGPVGISAAVFLAHVSIDVRSSARFIGSYSQRNGMLRIDVQVTTKNQIVIKKKKRESTREARRRSQIASSQQKAGGPLDRVHSLSMLLRLKQRFGKKAMESKVRRRVEISHTPGDLLREHSGKDHAVNKTSPQQKVDGPIAPVPSDNLKRRLGHIAAKAKKTRAGADPSQDNRALQADFVGSGGGKQVLESAMIQRKASLDGRSSLTSASTHSLSGSSFQMRKRCSLLDAMDYDLEDDSIQIQKQLEMWSKKYSSDVAENPPVEPGGSEGEIPNTNNEGDTESQDDEGTDEPTSTSESSMLKDGKVAYADISDVIWQRKKVTGQ</sequence>
<protein>
    <submittedName>
        <fullName evidence="2">Uncharacterized protein</fullName>
    </submittedName>
</protein>
<feature type="region of interest" description="Disordered" evidence="1">
    <location>
        <begin position="200"/>
        <end position="219"/>
    </location>
</feature>
<gene>
    <name evidence="2" type="ORF">CYMTET_34047</name>
</gene>
<accession>A0AAE0FBU5</accession>
<keyword evidence="3" id="KW-1185">Reference proteome</keyword>
<feature type="compositionally biased region" description="Basic and acidic residues" evidence="1">
    <location>
        <begin position="116"/>
        <end position="127"/>
    </location>
</feature>
<name>A0AAE0FBU5_9CHLO</name>